<keyword evidence="1" id="KW-0812">Transmembrane</keyword>
<gene>
    <name evidence="2" type="ORF">PG991_015849</name>
</gene>
<dbReference type="EMBL" id="JAQQWI010000024">
    <property type="protein sequence ID" value="KAK7994261.1"/>
    <property type="molecule type" value="Genomic_DNA"/>
</dbReference>
<keyword evidence="3" id="KW-1185">Reference proteome</keyword>
<dbReference type="Proteomes" id="UP001396898">
    <property type="component" value="Unassembled WGS sequence"/>
</dbReference>
<name>A0ABR1R034_9PEZI</name>
<organism evidence="2 3">
    <name type="scientific">Apiospora marii</name>
    <dbReference type="NCBI Taxonomy" id="335849"/>
    <lineage>
        <taxon>Eukaryota</taxon>
        <taxon>Fungi</taxon>
        <taxon>Dikarya</taxon>
        <taxon>Ascomycota</taxon>
        <taxon>Pezizomycotina</taxon>
        <taxon>Sordariomycetes</taxon>
        <taxon>Xylariomycetidae</taxon>
        <taxon>Amphisphaeriales</taxon>
        <taxon>Apiosporaceae</taxon>
        <taxon>Apiospora</taxon>
    </lineage>
</organism>
<proteinExistence type="predicted"/>
<reference evidence="2 3" key="1">
    <citation type="submission" date="2023-01" db="EMBL/GenBank/DDBJ databases">
        <title>Analysis of 21 Apiospora genomes using comparative genomics revels a genus with tremendous synthesis potential of carbohydrate active enzymes and secondary metabolites.</title>
        <authorList>
            <person name="Sorensen T."/>
        </authorList>
    </citation>
    <scope>NUCLEOTIDE SEQUENCE [LARGE SCALE GENOMIC DNA]</scope>
    <source>
        <strain evidence="2 3">CBS 20057</strain>
    </source>
</reference>
<feature type="transmembrane region" description="Helical" evidence="1">
    <location>
        <begin position="285"/>
        <end position="306"/>
    </location>
</feature>
<sequence>MPTATEYFGYAAVNYGPLTTTFTADRSCATPTDNLWIYDEANSRKPMIANVADCATATSTATNTACYPNDSKVHSLWSEIPHLENGIGVASYFSPGVACPSGWTTVGTMARATPAPGPAGEPVAWNSTGSMAGDIFEVANQPNYFGLPPLLEIYRQIMAPEETLAFCCPSGYQNKRDGNCFSSVTPLTALKGWNGDLCWGGTYHDYHAEPVTTVMSSSITTQFWSPVTSVEPRTTFTSHGTVPMTKVYEPSQIDNMVVVKVVGVIPLIHRASDLPNAAAASLTPAAGGALAVLPLAAVVLSMFVGARMISR</sequence>
<protein>
    <recommendedName>
        <fullName evidence="4">DUF1996 domain-containing protein</fullName>
    </recommendedName>
</protein>
<evidence type="ECO:0000313" key="3">
    <source>
        <dbReference type="Proteomes" id="UP001396898"/>
    </source>
</evidence>
<evidence type="ECO:0000313" key="2">
    <source>
        <dbReference type="EMBL" id="KAK7994261.1"/>
    </source>
</evidence>
<evidence type="ECO:0008006" key="4">
    <source>
        <dbReference type="Google" id="ProtNLM"/>
    </source>
</evidence>
<comment type="caution">
    <text evidence="2">The sequence shown here is derived from an EMBL/GenBank/DDBJ whole genome shotgun (WGS) entry which is preliminary data.</text>
</comment>
<keyword evidence="1" id="KW-0472">Membrane</keyword>
<accession>A0ABR1R034</accession>
<keyword evidence="1" id="KW-1133">Transmembrane helix</keyword>
<evidence type="ECO:0000256" key="1">
    <source>
        <dbReference type="SAM" id="Phobius"/>
    </source>
</evidence>